<dbReference type="InterPro" id="IPR004007">
    <property type="entry name" value="DhaL_dom"/>
</dbReference>
<name>A0A8J8SIE2_9FIRM</name>
<dbReference type="Gene3D" id="1.25.40.340">
    <property type="match status" value="1"/>
</dbReference>
<keyword evidence="1" id="KW-0446">Lipid-binding</keyword>
<dbReference type="SUPFAM" id="SSF101473">
    <property type="entry name" value="DhaL-like"/>
    <property type="match status" value="1"/>
</dbReference>
<dbReference type="Proteomes" id="UP000683246">
    <property type="component" value="Chromosome"/>
</dbReference>
<dbReference type="NCBIfam" id="TIGR00762">
    <property type="entry name" value="DegV"/>
    <property type="match status" value="1"/>
</dbReference>
<dbReference type="Pfam" id="PF02645">
    <property type="entry name" value="DegV"/>
    <property type="match status" value="1"/>
</dbReference>
<dbReference type="SMART" id="SM01120">
    <property type="entry name" value="Dak2"/>
    <property type="match status" value="1"/>
</dbReference>
<dbReference type="InterPro" id="IPR048394">
    <property type="entry name" value="FakA-like_M"/>
</dbReference>
<dbReference type="InterPro" id="IPR036117">
    <property type="entry name" value="DhaL_dom_sf"/>
</dbReference>
<dbReference type="GO" id="GO:0006071">
    <property type="term" value="P:glycerol metabolic process"/>
    <property type="evidence" value="ECO:0007669"/>
    <property type="project" value="InterPro"/>
</dbReference>
<evidence type="ECO:0000313" key="4">
    <source>
        <dbReference type="Proteomes" id="UP000683246"/>
    </source>
</evidence>
<dbReference type="InterPro" id="IPR043168">
    <property type="entry name" value="DegV_C"/>
</dbReference>
<dbReference type="Gene3D" id="3.30.1180.10">
    <property type="match status" value="1"/>
</dbReference>
<dbReference type="InterPro" id="IPR003797">
    <property type="entry name" value="DegV"/>
</dbReference>
<dbReference type="GO" id="GO:0008289">
    <property type="term" value="F:lipid binding"/>
    <property type="evidence" value="ECO:0007669"/>
    <property type="project" value="UniProtKB-KW"/>
</dbReference>
<dbReference type="PANTHER" id="PTHR33434:SF2">
    <property type="entry name" value="FATTY ACID-BINDING PROTEIN TM_1468"/>
    <property type="match status" value="1"/>
</dbReference>
<dbReference type="Gene3D" id="3.40.50.10170">
    <property type="match status" value="1"/>
</dbReference>
<dbReference type="InterPro" id="IPR050270">
    <property type="entry name" value="DegV_domain_contain"/>
</dbReference>
<accession>A0A8J8SIE2</accession>
<dbReference type="Pfam" id="PF02734">
    <property type="entry name" value="Dak2"/>
    <property type="match status" value="1"/>
</dbReference>
<dbReference type="InterPro" id="IPR033470">
    <property type="entry name" value="FakA-like_C"/>
</dbReference>
<proteinExistence type="predicted"/>
<dbReference type="AlphaFoldDB" id="A0A8J8SIE2"/>
<dbReference type="PROSITE" id="PS51482">
    <property type="entry name" value="DEGV"/>
    <property type="match status" value="1"/>
</dbReference>
<dbReference type="SUPFAM" id="SSF82549">
    <property type="entry name" value="DAK1/DegV-like"/>
    <property type="match status" value="1"/>
</dbReference>
<dbReference type="EMBL" id="CP058649">
    <property type="protein sequence ID" value="QUI24418.1"/>
    <property type="molecule type" value="Genomic_DNA"/>
</dbReference>
<dbReference type="KEGG" id="vpy:HZI73_19880"/>
<dbReference type="GO" id="GO:0004371">
    <property type="term" value="F:glycerone kinase activity"/>
    <property type="evidence" value="ECO:0007669"/>
    <property type="project" value="InterPro"/>
</dbReference>
<evidence type="ECO:0000259" key="2">
    <source>
        <dbReference type="PROSITE" id="PS51480"/>
    </source>
</evidence>
<dbReference type="SMART" id="SM01121">
    <property type="entry name" value="Dak1_2"/>
    <property type="match status" value="1"/>
</dbReference>
<evidence type="ECO:0000256" key="1">
    <source>
        <dbReference type="ARBA" id="ARBA00023121"/>
    </source>
</evidence>
<dbReference type="Pfam" id="PF21645">
    <property type="entry name" value="FakA-like_M"/>
    <property type="match status" value="1"/>
</dbReference>
<feature type="domain" description="DhaL" evidence="2">
    <location>
        <begin position="8"/>
        <end position="198"/>
    </location>
</feature>
<reference evidence="3" key="1">
    <citation type="submission" date="2020-07" db="EMBL/GenBank/DDBJ databases">
        <title>Vallitalea pronyensis genome.</title>
        <authorList>
            <person name="Postec A."/>
        </authorList>
    </citation>
    <scope>NUCLEOTIDE SEQUENCE</scope>
    <source>
        <strain evidence="3">FatNI3</strain>
    </source>
</reference>
<evidence type="ECO:0000313" key="3">
    <source>
        <dbReference type="EMBL" id="QUI24418.1"/>
    </source>
</evidence>
<gene>
    <name evidence="3" type="ORF">HZI73_19880</name>
</gene>
<dbReference type="PANTHER" id="PTHR33434">
    <property type="entry name" value="DEGV DOMAIN-CONTAINING PROTEIN DR_1986-RELATED"/>
    <property type="match status" value="1"/>
</dbReference>
<sequence length="591" mass="66359">MLNMMNSKKMYNAYLSGAKEVMLHKSLLNRINVFPVADGDTGSNLFSTMHSIIKDSQVDTSVKVTLESIADAALSGARGNSGIIFAQYLNGLSSEMEHNSTLTIHNFTVANQNAVQYAYDAISNPTEGTMITVIKAWADALHEWHKKTNDFIELLTHSFKELETSLKNTPNQLKVLKKASVVDSGAKGFVYFIKGFLEFLKNGHEHVELDDLEDNLDDIAFAEPHHHDTEILYRYCTEAMIEGQSLDHNTIKYQLSHLGDSLIIAGNKRKTRIHIHTDEPYKVFDILGKISRITFQKVDDMKIEKDVVQNRKSDIALVTDSIADLPQSFIDEHQIHVINLNILMENTNYFDKLTIKNEKILDYVHHHRELPTSSQPNYKTIEHLFSFLLTYYQSVIVVTVSKELSGTYNIIHQVAKTFEKTNKKISVVNSKQNSGAQGLLVRACAEAIRSQKSHDDIVKDLENNIEKSKILVSVKTLDNMIKSGRLSVKQGKLANFFNLKPIVTLDDQGKGTIGSIAFSEKGCLKKLIKHIKQVDIQAYAIVHANDLTRAQAYAKKFEEIIGKEALYIEEISSITAMNAGQGAIAISYIAK</sequence>
<keyword evidence="4" id="KW-1185">Reference proteome</keyword>
<organism evidence="3 4">
    <name type="scientific">Vallitalea pronyensis</name>
    <dbReference type="NCBI Taxonomy" id="1348613"/>
    <lineage>
        <taxon>Bacteria</taxon>
        <taxon>Bacillati</taxon>
        <taxon>Bacillota</taxon>
        <taxon>Clostridia</taxon>
        <taxon>Lachnospirales</taxon>
        <taxon>Vallitaleaceae</taxon>
        <taxon>Vallitalea</taxon>
    </lineage>
</organism>
<protein>
    <submittedName>
        <fullName evidence="3">DegV family EDD domain-containing protein</fullName>
    </submittedName>
</protein>
<dbReference type="RefSeq" id="WP_212695113.1">
    <property type="nucleotide sequence ID" value="NZ_CP058649.1"/>
</dbReference>
<dbReference type="PROSITE" id="PS51480">
    <property type="entry name" value="DHAL"/>
    <property type="match status" value="1"/>
</dbReference>